<keyword evidence="1" id="KW-1133">Transmembrane helix</keyword>
<dbReference type="EMBL" id="MFBF01000061">
    <property type="protein sequence ID" value="OGD89852.1"/>
    <property type="molecule type" value="Genomic_DNA"/>
</dbReference>
<sequence>MKSKIWFLLFFIVLGFIALQIPFTQLVGSNVKFTLFDFFAPTAGAFLGTGFGVIAVFAMQVVNLLINGIDKGAVIRLFPILFAIVFFSFSSKKQKNALILAVPALSIIIFNLHPIGRSVWFYSLFWLIPFLMWPLSKKSLAAKALGSTFTAHAAGGAVWIWAFNLPAPVWISLIPIVALERGIFALGICASYVVFNNFFALLSKKSLLTGAFSFDKNYVLKFLK</sequence>
<evidence type="ECO:0000313" key="3">
    <source>
        <dbReference type="Proteomes" id="UP000177124"/>
    </source>
</evidence>
<organism evidence="2 3">
    <name type="scientific">Candidatus Curtissbacteria bacterium RIFCSPHIGHO2_02_FULL_42_15</name>
    <dbReference type="NCBI Taxonomy" id="1797716"/>
    <lineage>
        <taxon>Bacteria</taxon>
        <taxon>Candidatus Curtissiibacteriota</taxon>
    </lineage>
</organism>
<accession>A0A1F5GDA4</accession>
<feature type="transmembrane region" description="Helical" evidence="1">
    <location>
        <begin position="119"/>
        <end position="136"/>
    </location>
</feature>
<dbReference type="Proteomes" id="UP000177124">
    <property type="component" value="Unassembled WGS sequence"/>
</dbReference>
<keyword evidence="1" id="KW-0472">Membrane</keyword>
<feature type="transmembrane region" description="Helical" evidence="1">
    <location>
        <begin position="156"/>
        <end position="176"/>
    </location>
</feature>
<keyword evidence="1" id="KW-0812">Transmembrane</keyword>
<dbReference type="AlphaFoldDB" id="A0A1F5GDA4"/>
<name>A0A1F5GDA4_9BACT</name>
<gene>
    <name evidence="2" type="ORF">A3D07_02915</name>
</gene>
<evidence type="ECO:0008006" key="4">
    <source>
        <dbReference type="Google" id="ProtNLM"/>
    </source>
</evidence>
<proteinExistence type="predicted"/>
<reference evidence="2 3" key="1">
    <citation type="journal article" date="2016" name="Nat. Commun.">
        <title>Thousands of microbial genomes shed light on interconnected biogeochemical processes in an aquifer system.</title>
        <authorList>
            <person name="Anantharaman K."/>
            <person name="Brown C.T."/>
            <person name="Hug L.A."/>
            <person name="Sharon I."/>
            <person name="Castelle C.J."/>
            <person name="Probst A.J."/>
            <person name="Thomas B.C."/>
            <person name="Singh A."/>
            <person name="Wilkins M.J."/>
            <person name="Karaoz U."/>
            <person name="Brodie E.L."/>
            <person name="Williams K.H."/>
            <person name="Hubbard S.S."/>
            <person name="Banfield J.F."/>
        </authorList>
    </citation>
    <scope>NUCLEOTIDE SEQUENCE [LARGE SCALE GENOMIC DNA]</scope>
</reference>
<feature type="transmembrane region" description="Helical" evidence="1">
    <location>
        <begin position="44"/>
        <end position="66"/>
    </location>
</feature>
<feature type="transmembrane region" description="Helical" evidence="1">
    <location>
        <begin position="73"/>
        <end position="90"/>
    </location>
</feature>
<feature type="transmembrane region" description="Helical" evidence="1">
    <location>
        <begin position="183"/>
        <end position="202"/>
    </location>
</feature>
<protein>
    <recommendedName>
        <fullName evidence="4">ECF transporter S component</fullName>
    </recommendedName>
</protein>
<evidence type="ECO:0000313" key="2">
    <source>
        <dbReference type="EMBL" id="OGD89852.1"/>
    </source>
</evidence>
<evidence type="ECO:0000256" key="1">
    <source>
        <dbReference type="SAM" id="Phobius"/>
    </source>
</evidence>
<dbReference type="STRING" id="1797716.A3D07_02915"/>
<comment type="caution">
    <text evidence="2">The sequence shown here is derived from an EMBL/GenBank/DDBJ whole genome shotgun (WGS) entry which is preliminary data.</text>
</comment>